<dbReference type="InterPro" id="IPR014085">
    <property type="entry name" value="Allophanate_hydrolase"/>
</dbReference>
<reference evidence="3 4" key="1">
    <citation type="submission" date="2015-09" db="EMBL/GenBank/DDBJ databases">
        <title>Complete genome sequence of Defluviimonas alba cai42t isolated from an oilfield in Xinjiang.</title>
        <authorList>
            <person name="Geng S."/>
            <person name="Pan X."/>
            <person name="Wu X."/>
        </authorList>
    </citation>
    <scope>NUCLEOTIDE SEQUENCE [LARGE SCALE GENOMIC DNA]</scope>
    <source>
        <strain evidence="4">cai42</strain>
    </source>
</reference>
<dbReference type="PANTHER" id="PTHR11895:SF169">
    <property type="entry name" value="GLUTAMYL-TRNA(GLN) AMIDOTRANSFERASE"/>
    <property type="match status" value="1"/>
</dbReference>
<dbReference type="Gene3D" id="3.10.490.10">
    <property type="entry name" value="Gamma-glutamyl cyclotransferase-like"/>
    <property type="match status" value="1"/>
</dbReference>
<organism evidence="3 4">
    <name type="scientific">Frigidibacter mobilis</name>
    <dbReference type="NCBI Taxonomy" id="1335048"/>
    <lineage>
        <taxon>Bacteria</taxon>
        <taxon>Pseudomonadati</taxon>
        <taxon>Pseudomonadota</taxon>
        <taxon>Alphaproteobacteria</taxon>
        <taxon>Rhodobacterales</taxon>
        <taxon>Paracoccaceae</taxon>
        <taxon>Frigidibacter</taxon>
    </lineage>
</organism>
<evidence type="ECO:0000259" key="1">
    <source>
        <dbReference type="Pfam" id="PF01425"/>
    </source>
</evidence>
<name>A0A159Z3K3_9RHOB</name>
<evidence type="ECO:0000313" key="3">
    <source>
        <dbReference type="EMBL" id="AMY68774.1"/>
    </source>
</evidence>
<dbReference type="PATRIC" id="fig|1335048.3.peg.1583"/>
<dbReference type="PANTHER" id="PTHR11895">
    <property type="entry name" value="TRANSAMIDASE"/>
    <property type="match status" value="1"/>
</dbReference>
<dbReference type="Proteomes" id="UP000076128">
    <property type="component" value="Chromosome"/>
</dbReference>
<dbReference type="Gene3D" id="1.20.58.1700">
    <property type="match status" value="1"/>
</dbReference>
<dbReference type="STRING" id="1335048.AKL17_1521"/>
<dbReference type="SUPFAM" id="SSF75304">
    <property type="entry name" value="Amidase signature (AS) enzymes"/>
    <property type="match status" value="1"/>
</dbReference>
<dbReference type="NCBIfam" id="NF006043">
    <property type="entry name" value="PRK08186.1"/>
    <property type="match status" value="1"/>
</dbReference>
<evidence type="ECO:0000313" key="4">
    <source>
        <dbReference type="Proteomes" id="UP000076128"/>
    </source>
</evidence>
<sequence length="604" mass="61807">MTLPPLSAMSLNITSLHAAYARGLSPADVLREAFARIAAADDPAIFIHLRSADAALAEAAALPPFDPAAFPLWGVPFAIKDNIDVAGAPTTAACPAFAYTPAEDAFVVARLRAAGAIWLGKTNLDQFATGLVGVRSPYGVPRNALDPQIVPGGSSSGSAVAVARGLVSFALGTDTAGSGRVPAALNNIVGLKPSLGALSGSGMVPACRTLDTISVFGLTVDDAWTATRTACAFDPADPWSKPIPMPALSAAPQGLSIGIPDAASLKVFGDRVQAEAFAAATDALRDMGHRICEIDFTPFYDVASLLYEGAWVAERMAAVEPLFRADPGVFHPVTAQIIGAADRLSATDAFRGIYRLAALKRVTASAMAGLELLAVPTIPAFCTLADLAADPIGPNSRLGTYTNFVNLLNLCGIAVPTGPRRDGRPGSVTLLARDGQDVLAAGLARALHRQRAPDMGATGQPLPPAAQLAPQALVTELPLVLVGAHMAGLPLNPQVTALGGRFLAQARTAPHYRLYRLEGGPPARPGLIRSEAGGGAIDVEVWALPLASVGAFLAAIPSPLGLGRVELADGSKVTGFLAEPAGLAGAEEITALGGWRAFLAAGAG</sequence>
<dbReference type="Pfam" id="PF21986">
    <property type="entry name" value="AH_C"/>
    <property type="match status" value="1"/>
</dbReference>
<dbReference type="EMBL" id="CP012661">
    <property type="protein sequence ID" value="AMY68774.1"/>
    <property type="molecule type" value="Genomic_DNA"/>
</dbReference>
<dbReference type="InterPro" id="IPR053844">
    <property type="entry name" value="AH_C"/>
</dbReference>
<keyword evidence="4" id="KW-1185">Reference proteome</keyword>
<dbReference type="RefSeq" id="WP_066811959.1">
    <property type="nucleotide sequence ID" value="NZ_CP012661.1"/>
</dbReference>
<dbReference type="InterPro" id="IPR036928">
    <property type="entry name" value="AS_sf"/>
</dbReference>
<dbReference type="NCBIfam" id="TIGR02713">
    <property type="entry name" value="allophanate_hyd"/>
    <property type="match status" value="1"/>
</dbReference>
<dbReference type="Pfam" id="PF01425">
    <property type="entry name" value="Amidase"/>
    <property type="match status" value="1"/>
</dbReference>
<feature type="domain" description="Amidase" evidence="1">
    <location>
        <begin position="28"/>
        <end position="438"/>
    </location>
</feature>
<dbReference type="AlphaFoldDB" id="A0A159Z3K3"/>
<evidence type="ECO:0000259" key="2">
    <source>
        <dbReference type="Pfam" id="PF21986"/>
    </source>
</evidence>
<gene>
    <name evidence="3" type="ORF">AKL17_1521</name>
</gene>
<dbReference type="InterPro" id="IPR023631">
    <property type="entry name" value="Amidase_dom"/>
</dbReference>
<accession>A0A159Z3K3</accession>
<proteinExistence type="predicted"/>
<protein>
    <submittedName>
        <fullName evidence="3">Allophanate hydrolase</fullName>
    </submittedName>
</protein>
<keyword evidence="3" id="KW-0378">Hydrolase</keyword>
<dbReference type="KEGG" id="daa:AKL17_1521"/>
<dbReference type="OrthoDB" id="9811471at2"/>
<dbReference type="InterPro" id="IPR000120">
    <property type="entry name" value="Amidase"/>
</dbReference>
<feature type="domain" description="Allophanate hydrolase C-terminal" evidence="2">
    <location>
        <begin position="478"/>
        <end position="600"/>
    </location>
</feature>
<dbReference type="GO" id="GO:0016787">
    <property type="term" value="F:hydrolase activity"/>
    <property type="evidence" value="ECO:0007669"/>
    <property type="project" value="UniProtKB-KW"/>
</dbReference>
<dbReference type="Gene3D" id="3.90.1300.10">
    <property type="entry name" value="Amidase signature (AS) domain"/>
    <property type="match status" value="1"/>
</dbReference>